<reference evidence="5" key="1">
    <citation type="submission" date="2023-03" db="EMBL/GenBank/DDBJ databases">
        <title>Edaphobacter sp.</title>
        <authorList>
            <person name="Huber K.J."/>
            <person name="Papendorf J."/>
            <person name="Pilke C."/>
            <person name="Bunk B."/>
            <person name="Sproeer C."/>
            <person name="Pester M."/>
        </authorList>
    </citation>
    <scope>NUCLEOTIDE SEQUENCE</scope>
    <source>
        <strain evidence="5">DSM 109920</strain>
    </source>
</reference>
<feature type="domain" description="MobA/MobL protein" evidence="4">
    <location>
        <begin position="14"/>
        <end position="76"/>
    </location>
</feature>
<organism evidence="5">
    <name type="scientific">Edaphobacter paludis</name>
    <dbReference type="NCBI Taxonomy" id="3035702"/>
    <lineage>
        <taxon>Bacteria</taxon>
        <taxon>Pseudomonadati</taxon>
        <taxon>Acidobacteriota</taxon>
        <taxon>Terriglobia</taxon>
        <taxon>Terriglobales</taxon>
        <taxon>Acidobacteriaceae</taxon>
        <taxon>Edaphobacter</taxon>
    </lineage>
</organism>
<name>A0AAU7DDD8_9BACT</name>
<evidence type="ECO:0000256" key="2">
    <source>
        <dbReference type="ARBA" id="ARBA00022971"/>
    </source>
</evidence>
<evidence type="ECO:0000256" key="3">
    <source>
        <dbReference type="SAM" id="MobiDB-lite"/>
    </source>
</evidence>
<accession>A0AAU7DDD8</accession>
<dbReference type="RefSeq" id="WP_348270212.1">
    <property type="nucleotide sequence ID" value="NZ_CP121195.1"/>
</dbReference>
<evidence type="ECO:0000313" key="5">
    <source>
        <dbReference type="EMBL" id="XBH15324.1"/>
    </source>
</evidence>
<evidence type="ECO:0000256" key="1">
    <source>
        <dbReference type="ARBA" id="ARBA00010873"/>
    </source>
</evidence>
<feature type="region of interest" description="Disordered" evidence="3">
    <location>
        <begin position="61"/>
        <end position="90"/>
    </location>
</feature>
<sequence>MTGLRRPGSSGRQIQRSRLRSWEARRRARRSSLGNGWEIRELWATRVNDALKLAGKEERIDHRSHAARGIEQLPTSTKAPTRGNCTGPND</sequence>
<dbReference type="Gene3D" id="3.30.930.30">
    <property type="match status" value="1"/>
</dbReference>
<proteinExistence type="inferred from homology"/>
<feature type="compositionally biased region" description="Polar residues" evidence="3">
    <location>
        <begin position="73"/>
        <end position="90"/>
    </location>
</feature>
<protein>
    <submittedName>
        <fullName evidence="5">MobA/MobL family protein</fullName>
    </submittedName>
</protein>
<evidence type="ECO:0000259" key="4">
    <source>
        <dbReference type="Pfam" id="PF03389"/>
    </source>
</evidence>
<dbReference type="InterPro" id="IPR005053">
    <property type="entry name" value="MobA_MobL"/>
</dbReference>
<comment type="similarity">
    <text evidence="1">Belongs to the MobA/MobL family.</text>
</comment>
<dbReference type="EMBL" id="CP121195">
    <property type="protein sequence ID" value="XBH15324.1"/>
    <property type="molecule type" value="Genomic_DNA"/>
</dbReference>
<gene>
    <name evidence="5" type="ORF">P8936_14680</name>
</gene>
<dbReference type="Pfam" id="PF03389">
    <property type="entry name" value="MobA_MobL"/>
    <property type="match status" value="1"/>
</dbReference>
<keyword evidence="2" id="KW-0184">Conjugation</keyword>
<dbReference type="AlphaFoldDB" id="A0AAU7DDD8"/>
<feature type="region of interest" description="Disordered" evidence="3">
    <location>
        <begin position="1"/>
        <end position="32"/>
    </location>
</feature>